<dbReference type="AlphaFoldDB" id="A0A127HX13"/>
<gene>
    <name evidence="1" type="ORF">AYR47_12725</name>
</gene>
<protein>
    <submittedName>
        <fullName evidence="1">Uncharacterized protein</fullName>
    </submittedName>
</protein>
<dbReference type="Proteomes" id="UP000070516">
    <property type="component" value="Chromosome"/>
</dbReference>
<dbReference type="EMBL" id="CP014546">
    <property type="protein sequence ID" value="AMN79132.1"/>
    <property type="molecule type" value="Genomic_DNA"/>
</dbReference>
<evidence type="ECO:0000313" key="2">
    <source>
        <dbReference type="Proteomes" id="UP000070516"/>
    </source>
</evidence>
<dbReference type="RefSeq" id="WP_033902425.1">
    <property type="nucleotide sequence ID" value="NZ_CP014546.1"/>
</dbReference>
<accession>A0A127HX13</accession>
<proteinExistence type="predicted"/>
<organism evidence="1 2">
    <name type="scientific">Pseudomonas azotoformans</name>
    <dbReference type="NCBI Taxonomy" id="47878"/>
    <lineage>
        <taxon>Bacteria</taxon>
        <taxon>Pseudomonadati</taxon>
        <taxon>Pseudomonadota</taxon>
        <taxon>Gammaproteobacteria</taxon>
        <taxon>Pseudomonadales</taxon>
        <taxon>Pseudomonadaceae</taxon>
        <taxon>Pseudomonas</taxon>
    </lineage>
</organism>
<dbReference type="KEGG" id="pazo:AYR47_12725"/>
<sequence>MTGSKNNTVSDADVEKEFAKRLNKGMTFSYVNSNGAEETKTGTLKSYDMNTKTFVVLWQSASTTYDMNQVTGFK</sequence>
<reference evidence="1 2" key="1">
    <citation type="submission" date="2016-02" db="EMBL/GenBank/DDBJ databases">
        <title>Complete genome sequence of Pseudomonas azotoformans S4.</title>
        <authorList>
            <person name="Fang Y."/>
            <person name="Wu L."/>
            <person name="Feng G."/>
        </authorList>
    </citation>
    <scope>NUCLEOTIDE SEQUENCE [LARGE SCALE GENOMIC DNA]</scope>
    <source>
        <strain evidence="1 2">S4</strain>
    </source>
</reference>
<name>A0A127HX13_PSEAZ</name>
<evidence type="ECO:0000313" key="1">
    <source>
        <dbReference type="EMBL" id="AMN79132.1"/>
    </source>
</evidence>